<feature type="transmembrane region" description="Helical" evidence="1">
    <location>
        <begin position="68"/>
        <end position="87"/>
    </location>
</feature>
<dbReference type="AlphaFoldDB" id="A0A412J888"/>
<organism evidence="2 3">
    <name type="scientific">Holdemanella biformis</name>
    <dbReference type="NCBI Taxonomy" id="1735"/>
    <lineage>
        <taxon>Bacteria</taxon>
        <taxon>Bacillati</taxon>
        <taxon>Bacillota</taxon>
        <taxon>Erysipelotrichia</taxon>
        <taxon>Erysipelotrichales</taxon>
        <taxon>Erysipelotrichaceae</taxon>
        <taxon>Holdemanella</taxon>
    </lineage>
</organism>
<keyword evidence="1" id="KW-0812">Transmembrane</keyword>
<evidence type="ECO:0000313" key="2">
    <source>
        <dbReference type="EMBL" id="RGS48586.1"/>
    </source>
</evidence>
<keyword evidence="1" id="KW-0472">Membrane</keyword>
<dbReference type="EMBL" id="QRVM01000005">
    <property type="protein sequence ID" value="RGS48586.1"/>
    <property type="molecule type" value="Genomic_DNA"/>
</dbReference>
<evidence type="ECO:0000256" key="1">
    <source>
        <dbReference type="SAM" id="Phobius"/>
    </source>
</evidence>
<keyword evidence="1" id="KW-1133">Transmembrane helix</keyword>
<proteinExistence type="predicted"/>
<protein>
    <submittedName>
        <fullName evidence="2">Uncharacterized protein</fullName>
    </submittedName>
</protein>
<accession>A0A412J888</accession>
<name>A0A412J888_9FIRM</name>
<sequence length="98" mass="11536">MWYIIGMKKFLKDIAQGVYDGLQENEATHNQYSFQDIYDVIQEFVSYIFVGMILSVGAIFAYPYYKAFISLGAVLLLVWAFILYYFLNSKDFKKIKKK</sequence>
<gene>
    <name evidence="2" type="ORF">DWX92_02325</name>
</gene>
<reference evidence="2 3" key="1">
    <citation type="submission" date="2018-08" db="EMBL/GenBank/DDBJ databases">
        <title>A genome reference for cultivated species of the human gut microbiota.</title>
        <authorList>
            <person name="Zou Y."/>
            <person name="Xue W."/>
            <person name="Luo G."/>
        </authorList>
    </citation>
    <scope>NUCLEOTIDE SEQUENCE [LARGE SCALE GENOMIC DNA]</scope>
    <source>
        <strain evidence="2 3">AF22-10AC</strain>
    </source>
</reference>
<comment type="caution">
    <text evidence="2">The sequence shown here is derived from an EMBL/GenBank/DDBJ whole genome shotgun (WGS) entry which is preliminary data.</text>
</comment>
<dbReference type="Proteomes" id="UP000285274">
    <property type="component" value="Unassembled WGS sequence"/>
</dbReference>
<evidence type="ECO:0000313" key="3">
    <source>
        <dbReference type="Proteomes" id="UP000285274"/>
    </source>
</evidence>
<feature type="transmembrane region" description="Helical" evidence="1">
    <location>
        <begin position="44"/>
        <end position="62"/>
    </location>
</feature>